<dbReference type="GO" id="GO:0017178">
    <property type="term" value="F:diphthine-ammonia ligase activity"/>
    <property type="evidence" value="ECO:0007669"/>
    <property type="project" value="UniProtKB-EC"/>
</dbReference>
<dbReference type="InterPro" id="IPR002761">
    <property type="entry name" value="Diphthami_syn_dom"/>
</dbReference>
<keyword evidence="8" id="KW-1185">Reference proteome</keyword>
<name>A0AAF0USL9_SOLVR</name>
<evidence type="ECO:0000256" key="2">
    <source>
        <dbReference type="ARBA" id="ARBA00018426"/>
    </source>
</evidence>
<dbReference type="EMBL" id="CP133621">
    <property type="protein sequence ID" value="WMV51847.1"/>
    <property type="molecule type" value="Genomic_DNA"/>
</dbReference>
<dbReference type="Gene3D" id="3.40.50.620">
    <property type="entry name" value="HUPs"/>
    <property type="match status" value="1"/>
</dbReference>
<feature type="domain" description="Diphthamide synthase" evidence="6">
    <location>
        <begin position="29"/>
        <end position="79"/>
    </location>
</feature>
<dbReference type="Pfam" id="PF01902">
    <property type="entry name" value="Diphthami_syn_2"/>
    <property type="match status" value="1"/>
</dbReference>
<proteinExistence type="predicted"/>
<evidence type="ECO:0000256" key="1">
    <source>
        <dbReference type="ARBA" id="ARBA00012089"/>
    </source>
</evidence>
<dbReference type="GO" id="GO:0017183">
    <property type="term" value="P:protein histidyl modification to diphthamide"/>
    <property type="evidence" value="ECO:0007669"/>
    <property type="project" value="TreeGrafter"/>
</dbReference>
<dbReference type="Proteomes" id="UP001234989">
    <property type="component" value="Chromosome 10"/>
</dbReference>
<evidence type="ECO:0000256" key="5">
    <source>
        <dbReference type="ARBA" id="ARBA00048108"/>
    </source>
</evidence>
<evidence type="ECO:0000313" key="8">
    <source>
        <dbReference type="Proteomes" id="UP001234989"/>
    </source>
</evidence>
<reference evidence="7" key="1">
    <citation type="submission" date="2023-08" db="EMBL/GenBank/DDBJ databases">
        <title>A de novo genome assembly of Solanum verrucosum Schlechtendal, a Mexican diploid species geographically isolated from the other diploid A-genome species in potato relatives.</title>
        <authorList>
            <person name="Hosaka K."/>
        </authorList>
    </citation>
    <scope>NUCLEOTIDE SEQUENCE</scope>
    <source>
        <tissue evidence="7">Young leaves</tissue>
    </source>
</reference>
<dbReference type="InterPro" id="IPR030662">
    <property type="entry name" value="DPH6/MJ0570"/>
</dbReference>
<evidence type="ECO:0000256" key="3">
    <source>
        <dbReference type="ARBA" id="ARBA00029814"/>
    </source>
</evidence>
<dbReference type="InterPro" id="IPR014729">
    <property type="entry name" value="Rossmann-like_a/b/a_fold"/>
</dbReference>
<evidence type="ECO:0000259" key="6">
    <source>
        <dbReference type="Pfam" id="PF01902"/>
    </source>
</evidence>
<dbReference type="PANTHER" id="PTHR12196:SF2">
    <property type="entry name" value="DIPHTHINE--AMMONIA LIGASE"/>
    <property type="match status" value="1"/>
</dbReference>
<evidence type="ECO:0000313" key="7">
    <source>
        <dbReference type="EMBL" id="WMV51847.1"/>
    </source>
</evidence>
<accession>A0AAF0USL9</accession>
<dbReference type="AlphaFoldDB" id="A0AAF0USL9"/>
<protein>
    <recommendedName>
        <fullName evidence="2">Diphthine--ammonia ligase</fullName>
        <ecNumber evidence="1">6.3.1.14</ecNumber>
    </recommendedName>
    <alternativeName>
        <fullName evidence="3">Diphthamide synthase</fullName>
    </alternativeName>
    <alternativeName>
        <fullName evidence="4">Diphthamide synthetase</fullName>
    </alternativeName>
</protein>
<gene>
    <name evidence="7" type="ORF">MTR67_045232</name>
</gene>
<comment type="catalytic activity">
    <reaction evidence="5">
        <text>diphthine-[translation elongation factor 2] + NH4(+) + ATP = diphthamide-[translation elongation factor 2] + AMP + diphosphate + H(+)</text>
        <dbReference type="Rhea" id="RHEA:19753"/>
        <dbReference type="Rhea" id="RHEA-COMP:10172"/>
        <dbReference type="Rhea" id="RHEA-COMP:10174"/>
        <dbReference type="ChEBI" id="CHEBI:15378"/>
        <dbReference type="ChEBI" id="CHEBI:16692"/>
        <dbReference type="ChEBI" id="CHEBI:28938"/>
        <dbReference type="ChEBI" id="CHEBI:30616"/>
        <dbReference type="ChEBI" id="CHEBI:33019"/>
        <dbReference type="ChEBI" id="CHEBI:82696"/>
        <dbReference type="ChEBI" id="CHEBI:456215"/>
        <dbReference type="EC" id="6.3.1.14"/>
    </reaction>
</comment>
<dbReference type="EC" id="6.3.1.14" evidence="1"/>
<organism evidence="7 8">
    <name type="scientific">Solanum verrucosum</name>
    <dbReference type="NCBI Taxonomy" id="315347"/>
    <lineage>
        <taxon>Eukaryota</taxon>
        <taxon>Viridiplantae</taxon>
        <taxon>Streptophyta</taxon>
        <taxon>Embryophyta</taxon>
        <taxon>Tracheophyta</taxon>
        <taxon>Spermatophyta</taxon>
        <taxon>Magnoliopsida</taxon>
        <taxon>eudicotyledons</taxon>
        <taxon>Gunneridae</taxon>
        <taxon>Pentapetalae</taxon>
        <taxon>asterids</taxon>
        <taxon>lamiids</taxon>
        <taxon>Solanales</taxon>
        <taxon>Solanaceae</taxon>
        <taxon>Solanoideae</taxon>
        <taxon>Solaneae</taxon>
        <taxon>Solanum</taxon>
    </lineage>
</organism>
<evidence type="ECO:0000256" key="4">
    <source>
        <dbReference type="ARBA" id="ARBA00031552"/>
    </source>
</evidence>
<sequence length="88" mass="9808">MGGASHSFRRRYLVGEGDSYWPEAVLNNMKVVALVSGGKDSCYAMMKCIQYGHEIVALADLIPADDATDELDSYMYQTVGFFLLFFPL</sequence>
<dbReference type="PANTHER" id="PTHR12196">
    <property type="entry name" value="DOMAIN OF UNKNOWN FUNCTION 71 DUF71 -CONTAINING PROTEIN"/>
    <property type="match status" value="1"/>
</dbReference>
<dbReference type="SUPFAM" id="SSF52402">
    <property type="entry name" value="Adenine nucleotide alpha hydrolases-like"/>
    <property type="match status" value="1"/>
</dbReference>